<dbReference type="RefSeq" id="WP_015501052.1">
    <property type="nucleotide sequence ID" value="NC_020911.1"/>
</dbReference>
<dbReference type="eggNOG" id="COG3002">
    <property type="taxonomic scope" value="Bacteria"/>
</dbReference>
<evidence type="ECO:0000256" key="3">
    <source>
        <dbReference type="ARBA" id="ARBA00022723"/>
    </source>
</evidence>
<sequence>MFIRNQDFSPDLLDLVDAAEHAVRKIAPLFPLSQAVAVNPFNGLSDEPIAVAAARLERSAGVHIFPSRAVQLGRIEKGEITLEDIKISRLEIAPTLELSDQTILETAHTTDFIPQAIPTVADLAAEHSGTDWPNLVTERFGAWAQCHFDTGQALWAQVAEQGAWTSWRDWAMSDLTPEIFGLNNFCETISHSQRDHWHAIGDACAALEIDRKAAPSVFHGLLCDLAGWAGLGRYHLWEAQQAQTHNTTLSELLAIRLVWEQALQARYAKEVGTQWDAVILRHKEPLRAETGHLIDAILQRAAEQASARRLDTLLAQAGKPTNLAEPVSCEAQLVFCMDVRSERLRRALEIVDPGVQTYGLAGFVGLPLMNQAPAAENRKAARSVEVPDSSLRIKEDGPSTDETPIRDRLLRAISRFSRGAVSSFAYVEAAGLLKLAPLVDSSQFHERRVVGYGPIPRLTLDPSSEAAADVAEAALRSIGLRRNFAPLVVFVGHEARVTNDAQSALLQCGACCGHDAAVNVRALSCLLNETPLRELLAQRGIEIPPETVFRAGLHDTTGDTVTFFSTDPVGGRKPQPIKWLHDILDQACDIVRAERSTDLPATPRGGALYARGGDWSQTRAEWGLAGCHWFVAAPRNATRNRDFAGKVFLHNYDFDYDPDGNFLAEIVGGPLLVAAYTNLQYYGATVSPQHFGSGNKLVQNVCGEIGLLDGISGRLRAGGPSDQSLFLNGQPIHDALRLVARIAAPDSAIDAAIRTSPKVTSLVEHGWLEVASFGQT</sequence>
<dbReference type="KEGG" id="oat:OAN307_c36250"/>
<keyword evidence="1" id="KW-0813">Transport</keyword>
<evidence type="ECO:0000313" key="7">
    <source>
        <dbReference type="Proteomes" id="UP000005307"/>
    </source>
</evidence>
<dbReference type="Pfam" id="PF10070">
    <property type="entry name" value="DabA"/>
    <property type="match status" value="1"/>
</dbReference>
<accession>M9R8W8</accession>
<keyword evidence="3" id="KW-0479">Metal-binding</keyword>
<gene>
    <name evidence="6" type="ORF">OAN307_c36250</name>
</gene>
<proteinExistence type="predicted"/>
<dbReference type="PANTHER" id="PTHR38344">
    <property type="entry name" value="UPF0753 PROTEIN AQ_863"/>
    <property type="match status" value="1"/>
</dbReference>
<evidence type="ECO:0000256" key="1">
    <source>
        <dbReference type="ARBA" id="ARBA00022448"/>
    </source>
</evidence>
<dbReference type="AlphaFoldDB" id="M9R8W8"/>
<evidence type="ECO:0000256" key="5">
    <source>
        <dbReference type="ARBA" id="ARBA00023136"/>
    </source>
</evidence>
<reference evidence="6 7" key="1">
    <citation type="journal article" date="2013" name="PLoS ONE">
        <title>Poles Apart: Arctic and Antarctic Octadecabacter strains Share High Genome Plasticity and a New Type of Xanthorhodopsin.</title>
        <authorList>
            <person name="Vollmers J."/>
            <person name="Voget S."/>
            <person name="Dietrich S."/>
            <person name="Gollnow K."/>
            <person name="Smits M."/>
            <person name="Meyer K."/>
            <person name="Brinkhoff T."/>
            <person name="Simon M."/>
            <person name="Daniel R."/>
        </authorList>
    </citation>
    <scope>NUCLEOTIDE SEQUENCE [LARGE SCALE GENOMIC DNA]</scope>
    <source>
        <strain evidence="6 7">307</strain>
    </source>
</reference>
<dbReference type="Proteomes" id="UP000005307">
    <property type="component" value="Chromosome"/>
</dbReference>
<keyword evidence="4" id="KW-0862">Zinc</keyword>
<keyword evidence="5" id="KW-0472">Membrane</keyword>
<protein>
    <submittedName>
        <fullName evidence="6">Uncharacterized protein</fullName>
    </submittedName>
</protein>
<evidence type="ECO:0000313" key="6">
    <source>
        <dbReference type="EMBL" id="AGI69094.1"/>
    </source>
</evidence>
<keyword evidence="7" id="KW-1185">Reference proteome</keyword>
<dbReference type="HOGENOM" id="CLU_009885_0_0_5"/>
<dbReference type="PANTHER" id="PTHR38344:SF1">
    <property type="entry name" value="INORGANIC CARBON TRANSPORTER SUBUNIT DABA-RELATED"/>
    <property type="match status" value="1"/>
</dbReference>
<evidence type="ECO:0000256" key="2">
    <source>
        <dbReference type="ARBA" id="ARBA00022475"/>
    </source>
</evidence>
<organism evidence="6 7">
    <name type="scientific">Octadecabacter antarcticus 307</name>
    <dbReference type="NCBI Taxonomy" id="391626"/>
    <lineage>
        <taxon>Bacteria</taxon>
        <taxon>Pseudomonadati</taxon>
        <taxon>Pseudomonadota</taxon>
        <taxon>Alphaproteobacteria</taxon>
        <taxon>Rhodobacterales</taxon>
        <taxon>Roseobacteraceae</taxon>
        <taxon>Octadecabacter</taxon>
    </lineage>
</organism>
<keyword evidence="2" id="KW-1003">Cell membrane</keyword>
<dbReference type="EMBL" id="CP003740">
    <property type="protein sequence ID" value="AGI69094.1"/>
    <property type="molecule type" value="Genomic_DNA"/>
</dbReference>
<dbReference type="InterPro" id="IPR018752">
    <property type="entry name" value="DabA"/>
</dbReference>
<name>M9R8W8_9RHOB</name>
<dbReference type="STRING" id="391626.OAN307_c36250"/>
<dbReference type="OrthoDB" id="9805101at2"/>
<dbReference type="GO" id="GO:0046872">
    <property type="term" value="F:metal ion binding"/>
    <property type="evidence" value="ECO:0007669"/>
    <property type="project" value="UniProtKB-KW"/>
</dbReference>
<evidence type="ECO:0000256" key="4">
    <source>
        <dbReference type="ARBA" id="ARBA00022833"/>
    </source>
</evidence>